<comment type="caution">
    <text evidence="2">The sequence shown here is derived from an EMBL/GenBank/DDBJ whole genome shotgun (WGS) entry which is preliminary data.</text>
</comment>
<organism evidence="2">
    <name type="scientific">Tanacetum cinerariifolium</name>
    <name type="common">Dalmatian daisy</name>
    <name type="synonym">Chrysanthemum cinerariifolium</name>
    <dbReference type="NCBI Taxonomy" id="118510"/>
    <lineage>
        <taxon>Eukaryota</taxon>
        <taxon>Viridiplantae</taxon>
        <taxon>Streptophyta</taxon>
        <taxon>Embryophyta</taxon>
        <taxon>Tracheophyta</taxon>
        <taxon>Spermatophyta</taxon>
        <taxon>Magnoliopsida</taxon>
        <taxon>eudicotyledons</taxon>
        <taxon>Gunneridae</taxon>
        <taxon>Pentapetalae</taxon>
        <taxon>asterids</taxon>
        <taxon>campanulids</taxon>
        <taxon>Asterales</taxon>
        <taxon>Asteraceae</taxon>
        <taxon>Asteroideae</taxon>
        <taxon>Anthemideae</taxon>
        <taxon>Anthemidinae</taxon>
        <taxon>Tanacetum</taxon>
    </lineage>
</organism>
<feature type="region of interest" description="Disordered" evidence="1">
    <location>
        <begin position="85"/>
        <end position="109"/>
    </location>
</feature>
<dbReference type="AlphaFoldDB" id="A0A699V1I9"/>
<sequence>MDAFICYTRYISLIFEELLGKNYINDDLTFVKPYTISAAFFQTPLASEPKAPTDLKLKKKKISPSSKPKSSYHVKVILPKKQVTETQHAKKPVATIDATKSLGASESAE</sequence>
<reference evidence="2" key="1">
    <citation type="journal article" date="2019" name="Sci. Rep.">
        <title>Draft genome of Tanacetum cinerariifolium, the natural source of mosquito coil.</title>
        <authorList>
            <person name="Yamashiro T."/>
            <person name="Shiraishi A."/>
            <person name="Satake H."/>
            <person name="Nakayama K."/>
        </authorList>
    </citation>
    <scope>NUCLEOTIDE SEQUENCE</scope>
</reference>
<protein>
    <submittedName>
        <fullName evidence="2">Uncharacterized protein</fullName>
    </submittedName>
</protein>
<proteinExistence type="predicted"/>
<evidence type="ECO:0000256" key="1">
    <source>
        <dbReference type="SAM" id="MobiDB-lite"/>
    </source>
</evidence>
<evidence type="ECO:0000313" key="2">
    <source>
        <dbReference type="EMBL" id="GFD28927.1"/>
    </source>
</evidence>
<gene>
    <name evidence="2" type="ORF">Tci_900896</name>
</gene>
<accession>A0A699V1I9</accession>
<name>A0A699V1I9_TANCI</name>
<dbReference type="EMBL" id="BKCJ011389967">
    <property type="protein sequence ID" value="GFD28927.1"/>
    <property type="molecule type" value="Genomic_DNA"/>
</dbReference>